<dbReference type="AlphaFoldDB" id="A0A9N9HEC6"/>
<evidence type="ECO:0000313" key="1">
    <source>
        <dbReference type="EMBL" id="CAG8673950.1"/>
    </source>
</evidence>
<keyword evidence="2" id="KW-1185">Reference proteome</keyword>
<gene>
    <name evidence="1" type="ORF">CPELLU_LOCUS10420</name>
</gene>
<evidence type="ECO:0000313" key="2">
    <source>
        <dbReference type="Proteomes" id="UP000789759"/>
    </source>
</evidence>
<reference evidence="1" key="1">
    <citation type="submission" date="2021-06" db="EMBL/GenBank/DDBJ databases">
        <authorList>
            <person name="Kallberg Y."/>
            <person name="Tangrot J."/>
            <person name="Rosling A."/>
        </authorList>
    </citation>
    <scope>NUCLEOTIDE SEQUENCE</scope>
    <source>
        <strain evidence="1">FL966</strain>
    </source>
</reference>
<name>A0A9N9HEC6_9GLOM</name>
<dbReference type="Proteomes" id="UP000789759">
    <property type="component" value="Unassembled WGS sequence"/>
</dbReference>
<protein>
    <submittedName>
        <fullName evidence="1">2507_t:CDS:1</fullName>
    </submittedName>
</protein>
<dbReference type="EMBL" id="CAJVQA010008576">
    <property type="protein sequence ID" value="CAG8673950.1"/>
    <property type="molecule type" value="Genomic_DNA"/>
</dbReference>
<sequence length="151" mass="17748">KELSITNNEQKNLLTLVTSEPTSSSKTQMLIEEVRKQQYALQRFKFEGSYKSINSTEMEQLFSKFFADMDEHLKKDPSIMAPVTSDSINGLKHKLQKDDEKGNIKEFHILVKKQTKTIIETIKDQYVHITEVQQKQHDEQMEIFRQLLMKL</sequence>
<comment type="caution">
    <text evidence="1">The sequence shown here is derived from an EMBL/GenBank/DDBJ whole genome shotgun (WGS) entry which is preliminary data.</text>
</comment>
<feature type="non-terminal residue" evidence="1">
    <location>
        <position position="1"/>
    </location>
</feature>
<proteinExistence type="predicted"/>
<accession>A0A9N9HEC6</accession>
<organism evidence="1 2">
    <name type="scientific">Cetraspora pellucida</name>
    <dbReference type="NCBI Taxonomy" id="1433469"/>
    <lineage>
        <taxon>Eukaryota</taxon>
        <taxon>Fungi</taxon>
        <taxon>Fungi incertae sedis</taxon>
        <taxon>Mucoromycota</taxon>
        <taxon>Glomeromycotina</taxon>
        <taxon>Glomeromycetes</taxon>
        <taxon>Diversisporales</taxon>
        <taxon>Gigasporaceae</taxon>
        <taxon>Cetraspora</taxon>
    </lineage>
</organism>